<evidence type="ECO:0000256" key="1">
    <source>
        <dbReference type="SAM" id="MobiDB-lite"/>
    </source>
</evidence>
<reference evidence="2 3" key="1">
    <citation type="submission" date="2024-08" db="EMBL/GenBank/DDBJ databases">
        <title>Two novel Cytobacillus novel species.</title>
        <authorList>
            <person name="Liu G."/>
        </authorList>
    </citation>
    <scope>NUCLEOTIDE SEQUENCE [LARGE SCALE GENOMIC DNA]</scope>
    <source>
        <strain evidence="2 3">FJAT-53684</strain>
    </source>
</reference>
<dbReference type="RefSeq" id="WP_389219073.1">
    <property type="nucleotide sequence ID" value="NZ_JBIACJ010000004.1"/>
</dbReference>
<evidence type="ECO:0000313" key="3">
    <source>
        <dbReference type="Proteomes" id="UP001601058"/>
    </source>
</evidence>
<feature type="region of interest" description="Disordered" evidence="1">
    <location>
        <begin position="64"/>
        <end position="97"/>
    </location>
</feature>
<proteinExistence type="predicted"/>
<dbReference type="EMBL" id="JBIACJ010000004">
    <property type="protein sequence ID" value="MFE8696677.1"/>
    <property type="molecule type" value="Genomic_DNA"/>
</dbReference>
<protein>
    <submittedName>
        <fullName evidence="2">Cytosolic protein</fullName>
    </submittedName>
</protein>
<sequence>MGDKDRRIYTDFSNVESQRNFLTAEEYPEGAYGSPINKDELVQNKSTPWLPGQRKHSAYNYENKTLHEGMPRQMDGAHPPHDDPNTSTQSPYNDYQQ</sequence>
<comment type="caution">
    <text evidence="2">The sequence shown here is derived from an EMBL/GenBank/DDBJ whole genome shotgun (WGS) entry which is preliminary data.</text>
</comment>
<evidence type="ECO:0000313" key="2">
    <source>
        <dbReference type="EMBL" id="MFE8696677.1"/>
    </source>
</evidence>
<organism evidence="2 3">
    <name type="scientific">Cytobacillus mangrovibacter</name>
    <dbReference type="NCBI Taxonomy" id="3299024"/>
    <lineage>
        <taxon>Bacteria</taxon>
        <taxon>Bacillati</taxon>
        <taxon>Bacillota</taxon>
        <taxon>Bacilli</taxon>
        <taxon>Bacillales</taxon>
        <taxon>Bacillaceae</taxon>
        <taxon>Cytobacillus</taxon>
    </lineage>
</organism>
<dbReference type="Proteomes" id="UP001601058">
    <property type="component" value="Unassembled WGS sequence"/>
</dbReference>
<feature type="compositionally biased region" description="Polar residues" evidence="1">
    <location>
        <begin position="85"/>
        <end position="97"/>
    </location>
</feature>
<gene>
    <name evidence="2" type="ORF">ACFYKT_10045</name>
</gene>
<accession>A0ABW6K1R2</accession>
<name>A0ABW6K1R2_9BACI</name>
<keyword evidence="3" id="KW-1185">Reference proteome</keyword>